<dbReference type="RefSeq" id="WP_168567454.1">
    <property type="nucleotide sequence ID" value="NZ_CP051167.1"/>
</dbReference>
<keyword evidence="2" id="KW-1185">Reference proteome</keyword>
<evidence type="ECO:0000313" key="1">
    <source>
        <dbReference type="EMBL" id="QIZ69297.1"/>
    </source>
</evidence>
<evidence type="ECO:0000313" key="2">
    <source>
        <dbReference type="Proteomes" id="UP000500857"/>
    </source>
</evidence>
<protein>
    <submittedName>
        <fullName evidence="1">DUF1822 family protein</fullName>
    </submittedName>
</protein>
<reference evidence="1 2" key="1">
    <citation type="submission" date="2020-04" db="EMBL/GenBank/DDBJ databases">
        <authorList>
            <person name="Basu S."/>
            <person name="Maruthanayagam V."/>
            <person name="Chakraborty S."/>
            <person name="Pramanik A."/>
            <person name="Mukherjee J."/>
            <person name="Brink B."/>
        </authorList>
    </citation>
    <scope>NUCLEOTIDE SEQUENCE [LARGE SCALE GENOMIC DNA]</scope>
    <source>
        <strain evidence="1 2">AP17</strain>
    </source>
</reference>
<dbReference type="Proteomes" id="UP000500857">
    <property type="component" value="Chromosome"/>
</dbReference>
<accession>A0A6H1TT20</accession>
<dbReference type="InterPro" id="IPR014951">
    <property type="entry name" value="DUF1822"/>
</dbReference>
<proteinExistence type="predicted"/>
<dbReference type="KEGG" id="oxy:HCG48_00745"/>
<organism evidence="1 2">
    <name type="scientific">Oxynema aestuarii AP17</name>
    <dbReference type="NCBI Taxonomy" id="2064643"/>
    <lineage>
        <taxon>Bacteria</taxon>
        <taxon>Bacillati</taxon>
        <taxon>Cyanobacteriota</taxon>
        <taxon>Cyanophyceae</taxon>
        <taxon>Oscillatoriophycideae</taxon>
        <taxon>Oscillatoriales</taxon>
        <taxon>Oscillatoriaceae</taxon>
        <taxon>Oxynema</taxon>
        <taxon>Oxynema aestuarii</taxon>
    </lineage>
</organism>
<dbReference type="EMBL" id="CP051167">
    <property type="protein sequence ID" value="QIZ69297.1"/>
    <property type="molecule type" value="Genomic_DNA"/>
</dbReference>
<gene>
    <name evidence="1" type="ORF">HCG48_00745</name>
</gene>
<dbReference type="Pfam" id="PF08852">
    <property type="entry name" value="DUF1822"/>
    <property type="match status" value="1"/>
</dbReference>
<name>A0A6H1TT20_9CYAN</name>
<dbReference type="AlphaFoldDB" id="A0A6H1TT20"/>
<sequence>MIGELNETFGQRVAIPPSFYAQLDRSLVRLSPQQAEGVRQRAIAVWVVSRYLNRLGYDCAIEKSSPWNPCLQVLSDLADLQIFEEEQFLGTVECLQLPPNAEFFEIPEQAVMSDRIAYLAVAVNAEETWGAIVGFVPALNVDFPRLKIKRNKLLSRERLIDLLENAERLGRSDRLGELERYWQRHGNWSEQERLAAIAQLESALLLQSKEPLQVECAAQELESLMAHSIGGRRKIDLQLKEEELTQGDREELRSILRRIIRSLREGTDEII</sequence>